<accession>A0A6A3NLB6</accession>
<organism evidence="1 2">
    <name type="scientific">Phytophthora rubi</name>
    <dbReference type="NCBI Taxonomy" id="129364"/>
    <lineage>
        <taxon>Eukaryota</taxon>
        <taxon>Sar</taxon>
        <taxon>Stramenopiles</taxon>
        <taxon>Oomycota</taxon>
        <taxon>Peronosporomycetes</taxon>
        <taxon>Peronosporales</taxon>
        <taxon>Peronosporaceae</taxon>
        <taxon>Phytophthora</taxon>
    </lineage>
</organism>
<gene>
    <name evidence="1" type="ORF">PR002_g2312</name>
</gene>
<dbReference type="EMBL" id="QXFU01000077">
    <property type="protein sequence ID" value="KAE9045284.1"/>
    <property type="molecule type" value="Genomic_DNA"/>
</dbReference>
<dbReference type="AlphaFoldDB" id="A0A6A3NLB6"/>
<sequence>MRATGIHILLLLDNASSRATSRSQMCRCANSLQTLPPTCNRWVPVLSQLLSSAIGANN</sequence>
<name>A0A6A3NLB6_9STRA</name>
<reference evidence="1 2" key="1">
    <citation type="submission" date="2018-09" db="EMBL/GenBank/DDBJ databases">
        <title>Genomic investigation of the strawberry pathogen Phytophthora fragariae indicates pathogenicity is determined by transcriptional variation in three key races.</title>
        <authorList>
            <person name="Adams T.M."/>
            <person name="Armitage A.D."/>
            <person name="Sobczyk M.K."/>
            <person name="Bates H.J."/>
            <person name="Dunwell J.M."/>
            <person name="Nellist C.F."/>
            <person name="Harrison R.J."/>
        </authorList>
    </citation>
    <scope>NUCLEOTIDE SEQUENCE [LARGE SCALE GENOMIC DNA]</scope>
    <source>
        <strain evidence="1 2">SCRP324</strain>
    </source>
</reference>
<evidence type="ECO:0000313" key="2">
    <source>
        <dbReference type="Proteomes" id="UP000435112"/>
    </source>
</evidence>
<proteinExistence type="predicted"/>
<protein>
    <submittedName>
        <fullName evidence="1">Uncharacterized protein</fullName>
    </submittedName>
</protein>
<evidence type="ECO:0000313" key="1">
    <source>
        <dbReference type="EMBL" id="KAE9045284.1"/>
    </source>
</evidence>
<comment type="caution">
    <text evidence="1">The sequence shown here is derived from an EMBL/GenBank/DDBJ whole genome shotgun (WGS) entry which is preliminary data.</text>
</comment>
<dbReference type="Proteomes" id="UP000435112">
    <property type="component" value="Unassembled WGS sequence"/>
</dbReference>